<keyword evidence="1" id="KW-1185">Reference proteome</keyword>
<proteinExistence type="predicted"/>
<sequence>MVVETASKSSPNDEDKTIAKLSAELISCQSYWQRRCKMAMLKNSGLSEKKIKLLEFDLNLNFLDVNGVIENVSELYKNYPSEEDVMSRLKKFIELLLEASNKAFVSEIILHIPPQTLLDIFFHVYPTKRSAVGTLSVYFLLANSNSASLNSIGKCFFGSYQAAREEYAKEEPEMYQKTGGVTPYDLLLLHLARSFSEASFGDLDLNQVGFIYITMLNCCVADSEKRLTKNFYGAGIENLTPIYPAQEWNSCVLTLLALFQKREVLIPAFASLKASGISLTIQNLANAVFTENFDLLNYSEILRLLFSYAYAKSLSCLNEDFLVRIPAHMYNVSLDSLTQIWTHFIKPQKSFDSSIDSVKDNIGPDTAECLEITRKLVESCIPNIELFLKFLETCHFEKIFSLIGYSLMVSGQYPLCLKFITMAIQTNITQREYLVLTLQLIQTNLALRDFQNSYEMIVILLEELMKTNTKSKIFVPIIPSDEDYYILIKEKSIINYLCLMLFHIVWCLYVKLDNDVTKDFLLDALLMIAQSIWDFQGYALFPYLAKHITKRRSLFFPDLDQYLNNMAILSEFTLMFNVKFCISSEKKEYISNLKFRDWMLQVKLTKEDPTTLLMKFFKFYKDAFLDLFNIPK</sequence>
<reference evidence="2" key="1">
    <citation type="submission" date="2022-11" db="UniProtKB">
        <authorList>
            <consortium name="WormBaseParasite"/>
        </authorList>
    </citation>
    <scope>IDENTIFICATION</scope>
</reference>
<dbReference type="WBParaSite" id="ACRNAN_Path_1101.g4237.t1">
    <property type="protein sequence ID" value="ACRNAN_Path_1101.g4237.t1"/>
    <property type="gene ID" value="ACRNAN_Path_1101.g4237"/>
</dbReference>
<evidence type="ECO:0000313" key="1">
    <source>
        <dbReference type="Proteomes" id="UP000887540"/>
    </source>
</evidence>
<accession>A0A914BVN4</accession>
<dbReference type="AlphaFoldDB" id="A0A914BVN4"/>
<protein>
    <submittedName>
        <fullName evidence="2">Uncharacterized protein</fullName>
    </submittedName>
</protein>
<organism evidence="1 2">
    <name type="scientific">Acrobeloides nanus</name>
    <dbReference type="NCBI Taxonomy" id="290746"/>
    <lineage>
        <taxon>Eukaryota</taxon>
        <taxon>Metazoa</taxon>
        <taxon>Ecdysozoa</taxon>
        <taxon>Nematoda</taxon>
        <taxon>Chromadorea</taxon>
        <taxon>Rhabditida</taxon>
        <taxon>Tylenchina</taxon>
        <taxon>Cephalobomorpha</taxon>
        <taxon>Cephaloboidea</taxon>
        <taxon>Cephalobidae</taxon>
        <taxon>Acrobeloides</taxon>
    </lineage>
</organism>
<evidence type="ECO:0000313" key="2">
    <source>
        <dbReference type="WBParaSite" id="ACRNAN_Path_1101.g4237.t1"/>
    </source>
</evidence>
<dbReference type="Proteomes" id="UP000887540">
    <property type="component" value="Unplaced"/>
</dbReference>
<name>A0A914BVN4_9BILA</name>